<dbReference type="Pfam" id="PF00069">
    <property type="entry name" value="Pkinase"/>
    <property type="match status" value="1"/>
</dbReference>
<evidence type="ECO:0000256" key="11">
    <source>
        <dbReference type="SAM" id="MobiDB-lite"/>
    </source>
</evidence>
<evidence type="ECO:0000256" key="4">
    <source>
        <dbReference type="ARBA" id="ARBA00022679"/>
    </source>
</evidence>
<dbReference type="InterPro" id="IPR011009">
    <property type="entry name" value="Kinase-like_dom_sf"/>
</dbReference>
<dbReference type="SUPFAM" id="SSF56112">
    <property type="entry name" value="Protein kinase-like (PK-like)"/>
    <property type="match status" value="1"/>
</dbReference>
<feature type="region of interest" description="Disordered" evidence="11">
    <location>
        <begin position="918"/>
        <end position="944"/>
    </location>
</feature>
<dbReference type="WBParaSite" id="MCU_003376-RC">
    <property type="protein sequence ID" value="MCU_003376-RC"/>
    <property type="gene ID" value="MCU_003376"/>
</dbReference>
<keyword evidence="7 10" id="KW-0067">ATP-binding</keyword>
<feature type="domain" description="Protein kinase" evidence="12">
    <location>
        <begin position="658"/>
        <end position="912"/>
    </location>
</feature>
<dbReference type="InterPro" id="IPR008271">
    <property type="entry name" value="Ser/Thr_kinase_AS"/>
</dbReference>
<name>A0A5K3EV88_MESCO</name>
<dbReference type="Gene3D" id="3.30.200.20">
    <property type="entry name" value="Phosphorylase Kinase, domain 1"/>
    <property type="match status" value="1"/>
</dbReference>
<evidence type="ECO:0000256" key="8">
    <source>
        <dbReference type="ARBA" id="ARBA00047559"/>
    </source>
</evidence>
<feature type="compositionally biased region" description="Polar residues" evidence="11">
    <location>
        <begin position="1380"/>
        <end position="1394"/>
    </location>
</feature>
<comment type="similarity">
    <text evidence="1">Belongs to the protein kinase superfamily. STE Ser/Thr protein kinase family. MAP kinase kinase kinase subfamily.</text>
</comment>
<evidence type="ECO:0000259" key="12">
    <source>
        <dbReference type="PROSITE" id="PS50011"/>
    </source>
</evidence>
<dbReference type="PANTHER" id="PTHR11584:SF394">
    <property type="entry name" value="APOPTOTIC SIGNAL-REGULATING KINASE 1, ISOFORM C"/>
    <property type="match status" value="1"/>
</dbReference>
<dbReference type="InterPro" id="IPR017441">
    <property type="entry name" value="Protein_kinase_ATP_BS"/>
</dbReference>
<dbReference type="InterPro" id="IPR025136">
    <property type="entry name" value="MAP3K_TRAF-bd"/>
</dbReference>
<dbReference type="Pfam" id="PF13281">
    <property type="entry name" value="MAP3K_TRAF_bd"/>
    <property type="match status" value="1"/>
</dbReference>
<feature type="region of interest" description="Disordered" evidence="11">
    <location>
        <begin position="1371"/>
        <end position="1394"/>
    </location>
</feature>
<dbReference type="PROSITE" id="PS00108">
    <property type="entry name" value="PROTEIN_KINASE_ST"/>
    <property type="match status" value="1"/>
</dbReference>
<evidence type="ECO:0000256" key="9">
    <source>
        <dbReference type="ARBA" id="ARBA00048329"/>
    </source>
</evidence>
<dbReference type="InterPro" id="IPR013761">
    <property type="entry name" value="SAM/pointed_sf"/>
</dbReference>
<dbReference type="Gene3D" id="1.10.510.10">
    <property type="entry name" value="Transferase(Phosphotransferase) domain 1"/>
    <property type="match status" value="1"/>
</dbReference>
<feature type="region of interest" description="Disordered" evidence="11">
    <location>
        <begin position="466"/>
        <end position="496"/>
    </location>
</feature>
<dbReference type="PROSITE" id="PS50011">
    <property type="entry name" value="PROTEIN_KINASE_DOM"/>
    <property type="match status" value="1"/>
</dbReference>
<feature type="compositionally biased region" description="Low complexity" evidence="11">
    <location>
        <begin position="1484"/>
        <end position="1496"/>
    </location>
</feature>
<evidence type="ECO:0000313" key="13">
    <source>
        <dbReference type="WBParaSite" id="MCU_003376-RC"/>
    </source>
</evidence>
<dbReference type="PANTHER" id="PTHR11584">
    <property type="entry name" value="SERINE/THREONINE PROTEIN KINASE"/>
    <property type="match status" value="1"/>
</dbReference>
<evidence type="ECO:0000256" key="10">
    <source>
        <dbReference type="PROSITE-ProRule" id="PRU10141"/>
    </source>
</evidence>
<comment type="catalytic activity">
    <reaction evidence="8">
        <text>L-threonyl-[protein] + ATP = O-phospho-L-threonyl-[protein] + ADP + H(+)</text>
        <dbReference type="Rhea" id="RHEA:46608"/>
        <dbReference type="Rhea" id="RHEA-COMP:11060"/>
        <dbReference type="Rhea" id="RHEA-COMP:11605"/>
        <dbReference type="ChEBI" id="CHEBI:15378"/>
        <dbReference type="ChEBI" id="CHEBI:30013"/>
        <dbReference type="ChEBI" id="CHEBI:30616"/>
        <dbReference type="ChEBI" id="CHEBI:61977"/>
        <dbReference type="ChEBI" id="CHEBI:456216"/>
        <dbReference type="EC" id="2.7.11.25"/>
    </reaction>
</comment>
<proteinExistence type="inferred from homology"/>
<dbReference type="SMART" id="SM00220">
    <property type="entry name" value="S_TKc"/>
    <property type="match status" value="1"/>
</dbReference>
<dbReference type="EC" id="2.7.11.25" evidence="2"/>
<feature type="compositionally biased region" description="Basic and acidic residues" evidence="11">
    <location>
        <begin position="466"/>
        <end position="483"/>
    </location>
</feature>
<evidence type="ECO:0000256" key="2">
    <source>
        <dbReference type="ARBA" id="ARBA00012406"/>
    </source>
</evidence>
<dbReference type="GO" id="GO:0004709">
    <property type="term" value="F:MAP kinase kinase kinase activity"/>
    <property type="evidence" value="ECO:0007669"/>
    <property type="project" value="UniProtKB-EC"/>
</dbReference>
<evidence type="ECO:0000256" key="3">
    <source>
        <dbReference type="ARBA" id="ARBA00022527"/>
    </source>
</evidence>
<dbReference type="SUPFAM" id="SSF47769">
    <property type="entry name" value="SAM/Pointed domain"/>
    <property type="match status" value="1"/>
</dbReference>
<dbReference type="GO" id="GO:0005524">
    <property type="term" value="F:ATP binding"/>
    <property type="evidence" value="ECO:0007669"/>
    <property type="project" value="UniProtKB-UniRule"/>
</dbReference>
<evidence type="ECO:0000256" key="7">
    <source>
        <dbReference type="ARBA" id="ARBA00022840"/>
    </source>
</evidence>
<feature type="compositionally biased region" description="Basic residues" evidence="11">
    <location>
        <begin position="1467"/>
        <end position="1480"/>
    </location>
</feature>
<keyword evidence="4" id="KW-0808">Transferase</keyword>
<evidence type="ECO:0000256" key="5">
    <source>
        <dbReference type="ARBA" id="ARBA00022741"/>
    </source>
</evidence>
<feature type="region of interest" description="Disordered" evidence="11">
    <location>
        <begin position="1409"/>
        <end position="1496"/>
    </location>
</feature>
<keyword evidence="6" id="KW-0418">Kinase</keyword>
<organism evidence="13">
    <name type="scientific">Mesocestoides corti</name>
    <name type="common">Flatworm</name>
    <dbReference type="NCBI Taxonomy" id="53468"/>
    <lineage>
        <taxon>Eukaryota</taxon>
        <taxon>Metazoa</taxon>
        <taxon>Spiralia</taxon>
        <taxon>Lophotrochozoa</taxon>
        <taxon>Platyhelminthes</taxon>
        <taxon>Cestoda</taxon>
        <taxon>Eucestoda</taxon>
        <taxon>Cyclophyllidea</taxon>
        <taxon>Mesocestoididae</taxon>
        <taxon>Mesocestoides</taxon>
    </lineage>
</organism>
<keyword evidence="3" id="KW-0723">Serine/threonine-protein kinase</keyword>
<keyword evidence="5 10" id="KW-0547">Nucleotide-binding</keyword>
<protein>
    <recommendedName>
        <fullName evidence="2">mitogen-activated protein kinase kinase kinase</fullName>
        <ecNumber evidence="2">2.7.11.25</ecNumber>
    </recommendedName>
</protein>
<sequence length="1653" mass="185501">MNSEQLCVVYITDINLCLRKDNIPSNGKGGPTAAVESACDCIKAKIQPYTFDQISKNNTEVLDALYNAEILVIDISGWNEIAVVLYHLGVRESLKSTVNIVLVCADDVDLVRSLPTFEEPNLLVPYVEDEEGSTRFVDADRMHLLNGEVVSVRSKIMASLSSLSSRLKECFMNAQKETRLHLTYQFVKELRSDRETLKDDELREKLRKMRRRLDDPRLLSPDSLLNMFLSYMHVEAYLEMISLVEAIQGLQNYQHLLEPPIIRYYYAFALNRRNGKGDREKALSIIKDIISTCKQPSPDFYGLEGRIHKDRFVESNYTDRESLEKAIESYRIGFQESSSDYLGINLATLLVIGGADRSNKELATVCNMLYINAGRKGNLQDLQDYWDVATFFEVSVLRGDYSGAAKAAKCMHNLNPPSWHLNSTLRNIRLILRAQKIKADTTLKDMELFNFWLEFFQECIESPAKKDTTDGAKEKKADGDQSKDVNTSETPSSPQPRILFPVLLVDMSGEEPIPAHLHLHAHSDKPNMRVCYLDGSRQPPLKTSTHRAATPVVFTFADENPSENAETPQIPNLLLNQTYDLVFYEDDIKGFSLNPKDKRNLYFFTVQAEDYSIYFPCEYSRTEFLASIRAALSAYDSYLVDEHEDDKPIQFVYETDENGHPIVLGSGSFGTVYAGRELSREVKIAIKEIKNIPQKDLQPLIEEINLQSRLNHTNIVCYLGSVYEDGVLKILMEHVPGGSLSFLLKKIGGLRDETVSHYSSQILEGLRYLHASKIVHRDIKGDNILVNMYRGELKIADFGASKRLGGLIRKAGTVTGTMRFMAPELINASKDGYGYPADIWSFGCTVVEMVTGKLPYHDLDAFAAFYRAGYYSAHPDIPEDLPEPCKAFIKRCFEIDPEKRASADELLTDPFINMYKRHKVRQQPKRGASPRPSDSPAPISQTGSNTLQKMKSFFSQHNIKIRLHSESQGEKRKIPPFSALPDRIHSIKTPDISIPHARAFSTATSQTAPILQGSQQELSPLKTLDLPIYNISTPPRRRPEQRHMRERASYGGTSTAVLFNPDEAFRSPEFDFGLSGTSKISAHSYTTASPVSGSIQSPDNFNIIKSMDEAKKQLSSALMQSKQAVLTWWEKQTTSVARLPATPMSHSRGPSDDYDCTVSGSLPSSAPTSPNYLTNSRERDERDLIECMFNFLIDALNGSDSLQSLNRLFKSAIRNAETRVPAGSLSNRRAPMLGNLVHRISTSFSFDEGHPACELAFVSVVSRILQQQKRQRHQQQQTAEEENGTSEDVVQQLVCFIERAWYALSRTLPKPLTDGGQCQQKPHQMLTWIKLIGDIANEALDQLALQDPSTILRRTKTISAGQRLDLMPQVNTKRARSLKPTLTPSASFSGNTASSPWLPSIRRVQLISPSQSPSAKLPTHPPPLPSSPTDSQLTGADSEENYGRADVNGVLDEPASPRPRTLFGRRMQLRRNAHPPRYVKRNPTTTTGSTSSASAVSPKFEWKHQVNSEVAALMELKRMSLQIIEEIGEATKTYNQLLRSELERKEAYIASLERLAASAAPTGNLDGVAHTYTGISTGFSSLSKWLGELGIPMEDIEIITGHKFDQNDFLELITKEDLWRLGITGGSVLRIWGALCQLRRKFLSDQTNRKPCD</sequence>
<dbReference type="PROSITE" id="PS00107">
    <property type="entry name" value="PROTEIN_KINASE_ATP"/>
    <property type="match status" value="1"/>
</dbReference>
<feature type="binding site" evidence="10">
    <location>
        <position position="687"/>
    </location>
    <ligand>
        <name>ATP</name>
        <dbReference type="ChEBI" id="CHEBI:30616"/>
    </ligand>
</feature>
<comment type="catalytic activity">
    <reaction evidence="9">
        <text>L-seryl-[protein] + ATP = O-phospho-L-seryl-[protein] + ADP + H(+)</text>
        <dbReference type="Rhea" id="RHEA:17989"/>
        <dbReference type="Rhea" id="RHEA-COMP:9863"/>
        <dbReference type="Rhea" id="RHEA-COMP:11604"/>
        <dbReference type="ChEBI" id="CHEBI:15378"/>
        <dbReference type="ChEBI" id="CHEBI:29999"/>
        <dbReference type="ChEBI" id="CHEBI:30616"/>
        <dbReference type="ChEBI" id="CHEBI:83421"/>
        <dbReference type="ChEBI" id="CHEBI:456216"/>
        <dbReference type="EC" id="2.7.11.25"/>
    </reaction>
</comment>
<accession>A0A5K3EV88</accession>
<dbReference type="InterPro" id="IPR000719">
    <property type="entry name" value="Prot_kinase_dom"/>
</dbReference>
<evidence type="ECO:0000256" key="6">
    <source>
        <dbReference type="ARBA" id="ARBA00022777"/>
    </source>
</evidence>
<reference evidence="13" key="1">
    <citation type="submission" date="2019-11" db="UniProtKB">
        <authorList>
            <consortium name="WormBaseParasite"/>
        </authorList>
    </citation>
    <scope>IDENTIFICATION</scope>
</reference>
<evidence type="ECO:0000256" key="1">
    <source>
        <dbReference type="ARBA" id="ARBA00006529"/>
    </source>
</evidence>